<dbReference type="Proteomes" id="UP000237347">
    <property type="component" value="Unassembled WGS sequence"/>
</dbReference>
<keyword evidence="2" id="KW-1185">Reference proteome</keyword>
<sequence length="78" mass="8772">MDQFGAASQQECYHPLFPFPSTKTSKKKEILPSSRSVRFVSATPYTQDSVAPQFRNKQLSSKNFSGIFYSNINSTVCN</sequence>
<dbReference type="AlphaFoldDB" id="A0AAW0KL53"/>
<comment type="caution">
    <text evidence="1">The sequence shown here is derived from an EMBL/GenBank/DDBJ whole genome shotgun (WGS) entry which is preliminary data.</text>
</comment>
<accession>A0AAW0KL53</accession>
<protein>
    <submittedName>
        <fullName evidence="1">Uncharacterized protein</fullName>
    </submittedName>
</protein>
<evidence type="ECO:0000313" key="1">
    <source>
        <dbReference type="EMBL" id="KAK7839143.1"/>
    </source>
</evidence>
<dbReference type="EMBL" id="PKMF04000290">
    <property type="protein sequence ID" value="KAK7839143.1"/>
    <property type="molecule type" value="Genomic_DNA"/>
</dbReference>
<proteinExistence type="predicted"/>
<name>A0AAW0KL53_QUESU</name>
<evidence type="ECO:0000313" key="2">
    <source>
        <dbReference type="Proteomes" id="UP000237347"/>
    </source>
</evidence>
<organism evidence="1 2">
    <name type="scientific">Quercus suber</name>
    <name type="common">Cork oak</name>
    <dbReference type="NCBI Taxonomy" id="58331"/>
    <lineage>
        <taxon>Eukaryota</taxon>
        <taxon>Viridiplantae</taxon>
        <taxon>Streptophyta</taxon>
        <taxon>Embryophyta</taxon>
        <taxon>Tracheophyta</taxon>
        <taxon>Spermatophyta</taxon>
        <taxon>Magnoliopsida</taxon>
        <taxon>eudicotyledons</taxon>
        <taxon>Gunneridae</taxon>
        <taxon>Pentapetalae</taxon>
        <taxon>rosids</taxon>
        <taxon>fabids</taxon>
        <taxon>Fagales</taxon>
        <taxon>Fagaceae</taxon>
        <taxon>Quercus</taxon>
    </lineage>
</organism>
<reference evidence="1 2" key="1">
    <citation type="journal article" date="2018" name="Sci. Data">
        <title>The draft genome sequence of cork oak.</title>
        <authorList>
            <person name="Ramos A.M."/>
            <person name="Usie A."/>
            <person name="Barbosa P."/>
            <person name="Barros P.M."/>
            <person name="Capote T."/>
            <person name="Chaves I."/>
            <person name="Simoes F."/>
            <person name="Abreu I."/>
            <person name="Carrasquinho I."/>
            <person name="Faro C."/>
            <person name="Guimaraes J.B."/>
            <person name="Mendonca D."/>
            <person name="Nobrega F."/>
            <person name="Rodrigues L."/>
            <person name="Saibo N.J.M."/>
            <person name="Varela M.C."/>
            <person name="Egas C."/>
            <person name="Matos J."/>
            <person name="Miguel C.M."/>
            <person name="Oliveira M.M."/>
            <person name="Ricardo C.P."/>
            <person name="Goncalves S."/>
        </authorList>
    </citation>
    <scope>NUCLEOTIDE SEQUENCE [LARGE SCALE GENOMIC DNA]</scope>
    <source>
        <strain evidence="2">cv. HL8</strain>
    </source>
</reference>
<gene>
    <name evidence="1" type="ORF">CFP56_018743</name>
</gene>